<protein>
    <submittedName>
        <fullName evidence="4">Casp, putative</fullName>
    </submittedName>
</protein>
<feature type="domain" description="CASP C-terminal" evidence="3">
    <location>
        <begin position="2"/>
        <end position="143"/>
    </location>
</feature>
<dbReference type="GO" id="GO:0000139">
    <property type="term" value="C:Golgi membrane"/>
    <property type="evidence" value="ECO:0007669"/>
    <property type="project" value="InterPro"/>
</dbReference>
<organism evidence="5">
    <name type="scientific">Perkinsus marinus (strain ATCC 50983 / TXsc)</name>
    <dbReference type="NCBI Taxonomy" id="423536"/>
    <lineage>
        <taxon>Eukaryota</taxon>
        <taxon>Sar</taxon>
        <taxon>Alveolata</taxon>
        <taxon>Perkinsozoa</taxon>
        <taxon>Perkinsea</taxon>
        <taxon>Perkinsida</taxon>
        <taxon>Perkinsidae</taxon>
        <taxon>Perkinsus</taxon>
    </lineage>
</organism>
<dbReference type="RefSeq" id="XP_002782167.1">
    <property type="nucleotide sequence ID" value="XM_002782121.1"/>
</dbReference>
<name>C5KNE7_PERM5</name>
<keyword evidence="2" id="KW-0472">Membrane</keyword>
<keyword evidence="5" id="KW-1185">Reference proteome</keyword>
<dbReference type="Proteomes" id="UP000007800">
    <property type="component" value="Unassembled WGS sequence"/>
</dbReference>
<dbReference type="AlphaFoldDB" id="C5KNE7"/>
<evidence type="ECO:0000313" key="5">
    <source>
        <dbReference type="Proteomes" id="UP000007800"/>
    </source>
</evidence>
<evidence type="ECO:0000256" key="1">
    <source>
        <dbReference type="SAM" id="Coils"/>
    </source>
</evidence>
<reference evidence="4 5" key="1">
    <citation type="submission" date="2008-07" db="EMBL/GenBank/DDBJ databases">
        <authorList>
            <person name="El-Sayed N."/>
            <person name="Caler E."/>
            <person name="Inman J."/>
            <person name="Amedeo P."/>
            <person name="Hass B."/>
            <person name="Wortman J."/>
        </authorList>
    </citation>
    <scope>NUCLEOTIDE SEQUENCE [LARGE SCALE GENOMIC DNA]</scope>
    <source>
        <strain evidence="5">ATCC 50983 / TXsc</strain>
    </source>
</reference>
<dbReference type="EMBL" id="GG674604">
    <property type="protein sequence ID" value="EER13962.1"/>
    <property type="molecule type" value="Genomic_DNA"/>
</dbReference>
<dbReference type="OrthoDB" id="10257567at2759"/>
<accession>C5KNE7</accession>
<dbReference type="GeneID" id="9059678"/>
<evidence type="ECO:0000256" key="2">
    <source>
        <dbReference type="SAM" id="Phobius"/>
    </source>
</evidence>
<dbReference type="GO" id="GO:0006891">
    <property type="term" value="P:intra-Golgi vesicle-mediated transport"/>
    <property type="evidence" value="ECO:0007669"/>
    <property type="project" value="InterPro"/>
</dbReference>
<dbReference type="Pfam" id="PF08172">
    <property type="entry name" value="CASP_C"/>
    <property type="match status" value="1"/>
</dbReference>
<proteinExistence type="predicted"/>
<gene>
    <name evidence="4" type="ORF">Pmar_PMAR022495</name>
</gene>
<evidence type="ECO:0000313" key="4">
    <source>
        <dbReference type="EMBL" id="EER13962.1"/>
    </source>
</evidence>
<dbReference type="InterPro" id="IPR012955">
    <property type="entry name" value="CASP_C"/>
</dbReference>
<feature type="transmembrane region" description="Helical" evidence="2">
    <location>
        <begin position="124"/>
        <end position="141"/>
    </location>
</feature>
<keyword evidence="1" id="KW-0175">Coiled coil</keyword>
<feature type="coiled-coil region" evidence="1">
    <location>
        <begin position="1"/>
        <end position="35"/>
    </location>
</feature>
<keyword evidence="2" id="KW-1133">Transmembrane helix</keyword>
<keyword evidence="2" id="KW-0812">Transmembrane</keyword>
<dbReference type="InParanoid" id="C5KNE7"/>
<sequence>MAITRQQRDHLRARVLTLEAERDSLREEVGDKTRKCDTLYTDNIKLLEQKKYWQSMRHASSEDDVIEMRYMPAYMEEVSLSPFETFKISEREKRLMRLPRGERLLVQVLTLIVGNRMTRIAGGLYLMALHLLVFIVLYKFMHLSSKYDNV</sequence>
<evidence type="ECO:0000259" key="3">
    <source>
        <dbReference type="Pfam" id="PF08172"/>
    </source>
</evidence>